<evidence type="ECO:0008006" key="5">
    <source>
        <dbReference type="Google" id="ProtNLM"/>
    </source>
</evidence>
<sequence length="138" mass="15084">MVGFPVLGWCVTVFGLETWCFSGDRDFVPSSEQWFRPEGKREEEVRKSAAPLLVRGGATPVSGGVRLWWCFAGVSFPAMVRNNGRSGEDGSAGFHGGERGKGVWRCGSLMDSEERKATDGRRGEGKRGDGGRLERSQI</sequence>
<feature type="compositionally biased region" description="Basic and acidic residues" evidence="1">
    <location>
        <begin position="112"/>
        <end position="138"/>
    </location>
</feature>
<evidence type="ECO:0000313" key="4">
    <source>
        <dbReference type="Proteomes" id="UP000823775"/>
    </source>
</evidence>
<reference evidence="3 4" key="1">
    <citation type="journal article" date="2021" name="BMC Genomics">
        <title>Datura genome reveals duplications of psychoactive alkaloid biosynthetic genes and high mutation rate following tissue culture.</title>
        <authorList>
            <person name="Rajewski A."/>
            <person name="Carter-House D."/>
            <person name="Stajich J."/>
            <person name="Litt A."/>
        </authorList>
    </citation>
    <scope>NUCLEOTIDE SEQUENCE [LARGE SCALE GENOMIC DNA]</scope>
    <source>
        <strain evidence="3">AR-01</strain>
    </source>
</reference>
<feature type="region of interest" description="Disordered" evidence="1">
    <location>
        <begin position="85"/>
        <end position="138"/>
    </location>
</feature>
<name>A0ABS8S616_DATST</name>
<feature type="chain" id="PRO_5046545380" description="Secreted protein" evidence="2">
    <location>
        <begin position="16"/>
        <end position="138"/>
    </location>
</feature>
<accession>A0ABS8S616</accession>
<evidence type="ECO:0000313" key="3">
    <source>
        <dbReference type="EMBL" id="MCD7453665.1"/>
    </source>
</evidence>
<feature type="signal peptide" evidence="2">
    <location>
        <begin position="1"/>
        <end position="15"/>
    </location>
</feature>
<evidence type="ECO:0000256" key="2">
    <source>
        <dbReference type="SAM" id="SignalP"/>
    </source>
</evidence>
<protein>
    <recommendedName>
        <fullName evidence="5">Secreted protein</fullName>
    </recommendedName>
</protein>
<gene>
    <name evidence="3" type="ORF">HAX54_021820</name>
</gene>
<dbReference type="Proteomes" id="UP000823775">
    <property type="component" value="Unassembled WGS sequence"/>
</dbReference>
<proteinExistence type="predicted"/>
<dbReference type="EMBL" id="JACEIK010000262">
    <property type="protein sequence ID" value="MCD7453665.1"/>
    <property type="molecule type" value="Genomic_DNA"/>
</dbReference>
<keyword evidence="4" id="KW-1185">Reference proteome</keyword>
<keyword evidence="2" id="KW-0732">Signal</keyword>
<comment type="caution">
    <text evidence="3">The sequence shown here is derived from an EMBL/GenBank/DDBJ whole genome shotgun (WGS) entry which is preliminary data.</text>
</comment>
<evidence type="ECO:0000256" key="1">
    <source>
        <dbReference type="SAM" id="MobiDB-lite"/>
    </source>
</evidence>
<organism evidence="3 4">
    <name type="scientific">Datura stramonium</name>
    <name type="common">Jimsonweed</name>
    <name type="synonym">Common thornapple</name>
    <dbReference type="NCBI Taxonomy" id="4076"/>
    <lineage>
        <taxon>Eukaryota</taxon>
        <taxon>Viridiplantae</taxon>
        <taxon>Streptophyta</taxon>
        <taxon>Embryophyta</taxon>
        <taxon>Tracheophyta</taxon>
        <taxon>Spermatophyta</taxon>
        <taxon>Magnoliopsida</taxon>
        <taxon>eudicotyledons</taxon>
        <taxon>Gunneridae</taxon>
        <taxon>Pentapetalae</taxon>
        <taxon>asterids</taxon>
        <taxon>lamiids</taxon>
        <taxon>Solanales</taxon>
        <taxon>Solanaceae</taxon>
        <taxon>Solanoideae</taxon>
        <taxon>Datureae</taxon>
        <taxon>Datura</taxon>
    </lineage>
</organism>